<dbReference type="Proteomes" id="UP000596742">
    <property type="component" value="Unassembled WGS sequence"/>
</dbReference>
<name>A0A8B6FQ08_MYTGA</name>
<protein>
    <recommendedName>
        <fullName evidence="3">Reverse transcriptase domain-containing protein</fullName>
    </recommendedName>
</protein>
<dbReference type="OrthoDB" id="6154697at2759"/>
<evidence type="ECO:0008006" key="3">
    <source>
        <dbReference type="Google" id="ProtNLM"/>
    </source>
</evidence>
<dbReference type="PANTHER" id="PTHR33332">
    <property type="entry name" value="REVERSE TRANSCRIPTASE DOMAIN-CONTAINING PROTEIN"/>
    <property type="match status" value="1"/>
</dbReference>
<reference evidence="1" key="1">
    <citation type="submission" date="2018-11" db="EMBL/GenBank/DDBJ databases">
        <authorList>
            <person name="Alioto T."/>
            <person name="Alioto T."/>
        </authorList>
    </citation>
    <scope>NUCLEOTIDE SEQUENCE</scope>
</reference>
<organism evidence="1 2">
    <name type="scientific">Mytilus galloprovincialis</name>
    <name type="common">Mediterranean mussel</name>
    <dbReference type="NCBI Taxonomy" id="29158"/>
    <lineage>
        <taxon>Eukaryota</taxon>
        <taxon>Metazoa</taxon>
        <taxon>Spiralia</taxon>
        <taxon>Lophotrochozoa</taxon>
        <taxon>Mollusca</taxon>
        <taxon>Bivalvia</taxon>
        <taxon>Autobranchia</taxon>
        <taxon>Pteriomorphia</taxon>
        <taxon>Mytilida</taxon>
        <taxon>Mytiloidea</taxon>
        <taxon>Mytilidae</taxon>
        <taxon>Mytilinae</taxon>
        <taxon>Mytilus</taxon>
    </lineage>
</organism>
<evidence type="ECO:0000313" key="2">
    <source>
        <dbReference type="Proteomes" id="UP000596742"/>
    </source>
</evidence>
<proteinExistence type="predicted"/>
<dbReference type="EMBL" id="UYJE01007293">
    <property type="protein sequence ID" value="VDI53348.1"/>
    <property type="molecule type" value="Genomic_DNA"/>
</dbReference>
<evidence type="ECO:0000313" key="1">
    <source>
        <dbReference type="EMBL" id="VDI53348.1"/>
    </source>
</evidence>
<gene>
    <name evidence="1" type="ORF">MGAL_10B081481</name>
</gene>
<dbReference type="AlphaFoldDB" id="A0A8B6FQ08"/>
<comment type="caution">
    <text evidence="1">The sequence shown here is derived from an EMBL/GenBank/DDBJ whole genome shotgun (WGS) entry which is preliminary data.</text>
</comment>
<keyword evidence="2" id="KW-1185">Reference proteome</keyword>
<sequence length="178" mass="20578">MEFNVSKCNVMHLTRSKTPIKEPYYMHGKQLEAVTDMKYLGITIKDDLSWNLHINNSVASANQAQGMLSRNTKKSPQQTKTNAVNALRPRVEYGAAMWDPYTQENIDKIERVQRIARYIFNNYSNKSSVTGMISKLNRIPLYQRRVNIRLCLFYKIVNGLVAIPTDTYLSIHHLQPKT</sequence>
<accession>A0A8B6FQ08</accession>